<proteinExistence type="predicted"/>
<evidence type="ECO:0000256" key="1">
    <source>
        <dbReference type="ARBA" id="ARBA00022603"/>
    </source>
</evidence>
<accession>A0A165PPA0</accession>
<dbReference type="InterPro" id="IPR001214">
    <property type="entry name" value="SET_dom"/>
</dbReference>
<dbReference type="SUPFAM" id="SSF82199">
    <property type="entry name" value="SET domain"/>
    <property type="match status" value="1"/>
</dbReference>
<organism evidence="8 9">
    <name type="scientific">Neolentinus lepideus HHB14362 ss-1</name>
    <dbReference type="NCBI Taxonomy" id="1314782"/>
    <lineage>
        <taxon>Eukaryota</taxon>
        <taxon>Fungi</taxon>
        <taxon>Dikarya</taxon>
        <taxon>Basidiomycota</taxon>
        <taxon>Agaricomycotina</taxon>
        <taxon>Agaricomycetes</taxon>
        <taxon>Gloeophyllales</taxon>
        <taxon>Gloeophyllaceae</taxon>
        <taxon>Neolentinus</taxon>
    </lineage>
</organism>
<evidence type="ECO:0000256" key="5">
    <source>
        <dbReference type="ARBA" id="ARBA00044528"/>
    </source>
</evidence>
<keyword evidence="3" id="KW-0949">S-adenosyl-L-methionine</keyword>
<dbReference type="Gene3D" id="2.170.270.10">
    <property type="entry name" value="SET domain"/>
    <property type="match status" value="1"/>
</dbReference>
<dbReference type="STRING" id="1314782.A0A165PPA0"/>
<name>A0A165PPA0_9AGAM</name>
<evidence type="ECO:0000256" key="4">
    <source>
        <dbReference type="ARBA" id="ARBA00042380"/>
    </source>
</evidence>
<evidence type="ECO:0000313" key="9">
    <source>
        <dbReference type="Proteomes" id="UP000076761"/>
    </source>
</evidence>
<dbReference type="PANTHER" id="PTHR46402:SF2">
    <property type="entry name" value="HISTONE-LYSINE N-TRIMETHYLTRANSFERASE SMYD5"/>
    <property type="match status" value="1"/>
</dbReference>
<dbReference type="FunCoup" id="A0A165PPA0">
    <property type="interactions" value="197"/>
</dbReference>
<dbReference type="Pfam" id="PF00856">
    <property type="entry name" value="SET"/>
    <property type="match status" value="1"/>
</dbReference>
<dbReference type="EMBL" id="KV425608">
    <property type="protein sequence ID" value="KZT21318.1"/>
    <property type="molecule type" value="Genomic_DNA"/>
</dbReference>
<dbReference type="InParanoid" id="A0A165PPA0"/>
<evidence type="ECO:0000259" key="7">
    <source>
        <dbReference type="PROSITE" id="PS50280"/>
    </source>
</evidence>
<dbReference type="GO" id="GO:0042799">
    <property type="term" value="F:histone H4K20 methyltransferase activity"/>
    <property type="evidence" value="ECO:0007669"/>
    <property type="project" value="TreeGrafter"/>
</dbReference>
<sequence>MSAVVPSEDELKQALVALKSENPSLGIPKLHVLLVAGHPEWTVSEKRTRKILQYEGLTNAPPTSSKQPRMYPSSQIIKDLDISKWTNKVEVKDFGKQKGKGLVVKERISEGEVIWKEDPFVLAPEWGIYDLQVTSRACAYCSTPLTDKPMAVECPASSSAAYCPARFCNRLCLTRSAAIHPLLCPARNPAVVPLVNFARQLDWQTLHSVTQCTARLLLAYQQSEEAFEADWQIVKALAMLGMEERFADLANKGVEPDRATWKKAHQLFVQAFQEPPTDPAKKKLVKILKRPLRQDIAKELFEYDGFLRALGRMNLNQENHGGIYVLHSHLNHSCRPNVSVRHLDRRNALSRITVIAKSDVEAGQELFVSYVDPEMSVKERRMHLQQWGFGACRCERCVQEEKDLPKDDLDGLVSELNAGFGVGGS</sequence>
<evidence type="ECO:0000256" key="2">
    <source>
        <dbReference type="ARBA" id="ARBA00022679"/>
    </source>
</evidence>
<dbReference type="InterPro" id="IPR046341">
    <property type="entry name" value="SET_dom_sf"/>
</dbReference>
<evidence type="ECO:0000256" key="6">
    <source>
        <dbReference type="ARBA" id="ARBA00048619"/>
    </source>
</evidence>
<dbReference type="CDD" id="cd20071">
    <property type="entry name" value="SET_SMYD"/>
    <property type="match status" value="1"/>
</dbReference>
<keyword evidence="9" id="KW-1185">Reference proteome</keyword>
<dbReference type="GO" id="GO:0032259">
    <property type="term" value="P:methylation"/>
    <property type="evidence" value="ECO:0007669"/>
    <property type="project" value="UniProtKB-KW"/>
</dbReference>
<evidence type="ECO:0000313" key="8">
    <source>
        <dbReference type="EMBL" id="KZT21318.1"/>
    </source>
</evidence>
<comment type="catalytic activity">
    <reaction evidence="6">
        <text>L-lysyl-[histone] + S-adenosyl-L-methionine = N(6)-methyl-L-lysyl-[histone] + S-adenosyl-L-homocysteine + H(+)</text>
        <dbReference type="Rhea" id="RHEA:10024"/>
        <dbReference type="Rhea" id="RHEA-COMP:9845"/>
        <dbReference type="Rhea" id="RHEA-COMP:9846"/>
        <dbReference type="ChEBI" id="CHEBI:15378"/>
        <dbReference type="ChEBI" id="CHEBI:29969"/>
        <dbReference type="ChEBI" id="CHEBI:57856"/>
        <dbReference type="ChEBI" id="CHEBI:59789"/>
        <dbReference type="ChEBI" id="CHEBI:61929"/>
    </reaction>
    <physiologicalReaction direction="left-to-right" evidence="6">
        <dbReference type="Rhea" id="RHEA:10025"/>
    </physiologicalReaction>
</comment>
<reference evidence="8 9" key="1">
    <citation type="journal article" date="2016" name="Mol. Biol. Evol.">
        <title>Comparative Genomics of Early-Diverging Mushroom-Forming Fungi Provides Insights into the Origins of Lignocellulose Decay Capabilities.</title>
        <authorList>
            <person name="Nagy L.G."/>
            <person name="Riley R."/>
            <person name="Tritt A."/>
            <person name="Adam C."/>
            <person name="Daum C."/>
            <person name="Floudas D."/>
            <person name="Sun H."/>
            <person name="Yadav J.S."/>
            <person name="Pangilinan J."/>
            <person name="Larsson K.H."/>
            <person name="Matsuura K."/>
            <person name="Barry K."/>
            <person name="Labutti K."/>
            <person name="Kuo R."/>
            <person name="Ohm R.A."/>
            <person name="Bhattacharya S.S."/>
            <person name="Shirouzu T."/>
            <person name="Yoshinaga Y."/>
            <person name="Martin F.M."/>
            <person name="Grigoriev I.V."/>
            <person name="Hibbett D.S."/>
        </authorList>
    </citation>
    <scope>NUCLEOTIDE SEQUENCE [LARGE SCALE GENOMIC DNA]</scope>
    <source>
        <strain evidence="8 9">HHB14362 ss-1</strain>
    </source>
</reference>
<protein>
    <recommendedName>
        <fullName evidence="5">Histone-lysine N-methyltransferase SET5</fullName>
    </recommendedName>
    <alternativeName>
        <fullName evidence="4">SET domain-containing protein 5</fullName>
    </alternativeName>
</protein>
<gene>
    <name evidence="8" type="ORF">NEOLEDRAFT_1121365</name>
</gene>
<dbReference type="OrthoDB" id="438641at2759"/>
<dbReference type="PANTHER" id="PTHR46402">
    <property type="entry name" value="SET AND MYND DOMAIN-CONTAINING PROTEIN 5"/>
    <property type="match status" value="1"/>
</dbReference>
<dbReference type="PROSITE" id="PS50280">
    <property type="entry name" value="SET"/>
    <property type="match status" value="1"/>
</dbReference>
<evidence type="ECO:0000256" key="3">
    <source>
        <dbReference type="ARBA" id="ARBA00022691"/>
    </source>
</evidence>
<dbReference type="GO" id="GO:0045814">
    <property type="term" value="P:negative regulation of gene expression, epigenetic"/>
    <property type="evidence" value="ECO:0007669"/>
    <property type="project" value="TreeGrafter"/>
</dbReference>
<dbReference type="AlphaFoldDB" id="A0A165PPA0"/>
<dbReference type="SMART" id="SM00317">
    <property type="entry name" value="SET"/>
    <property type="match status" value="1"/>
</dbReference>
<keyword evidence="1" id="KW-0489">Methyltransferase</keyword>
<feature type="domain" description="SET" evidence="7">
    <location>
        <begin position="87"/>
        <end position="371"/>
    </location>
</feature>
<dbReference type="Proteomes" id="UP000076761">
    <property type="component" value="Unassembled WGS sequence"/>
</dbReference>
<keyword evidence="2" id="KW-0808">Transferase</keyword>
<dbReference type="Gene3D" id="6.10.140.2220">
    <property type="match status" value="1"/>
</dbReference>
<dbReference type="Gene3D" id="1.10.220.160">
    <property type="match status" value="1"/>
</dbReference>